<accession>A0ABN7WQC2</accession>
<comment type="caution">
    <text evidence="1">The sequence shown here is derived from an EMBL/GenBank/DDBJ whole genome shotgun (WGS) entry which is preliminary data.</text>
</comment>
<gene>
    <name evidence="1" type="ORF">GMARGA_LOCUS33847</name>
</gene>
<reference evidence="1 2" key="1">
    <citation type="submission" date="2021-06" db="EMBL/GenBank/DDBJ databases">
        <authorList>
            <person name="Kallberg Y."/>
            <person name="Tangrot J."/>
            <person name="Rosling A."/>
        </authorList>
    </citation>
    <scope>NUCLEOTIDE SEQUENCE [LARGE SCALE GENOMIC DNA]</scope>
    <source>
        <strain evidence="1 2">120-4 pot B 10/14</strain>
    </source>
</reference>
<proteinExistence type="predicted"/>
<evidence type="ECO:0000313" key="2">
    <source>
        <dbReference type="Proteomes" id="UP000789901"/>
    </source>
</evidence>
<feature type="non-terminal residue" evidence="1">
    <location>
        <position position="131"/>
    </location>
</feature>
<dbReference type="EMBL" id="CAJVQB010057525">
    <property type="protein sequence ID" value="CAG8838190.1"/>
    <property type="molecule type" value="Genomic_DNA"/>
</dbReference>
<dbReference type="Proteomes" id="UP000789901">
    <property type="component" value="Unassembled WGS sequence"/>
</dbReference>
<sequence length="131" mass="15690">MSNQGYYSEYGTKCTNEKWVEYCKMPQIEARKLIQFPNSTLYASKIGIAICFSCDQLVYIGKRTKNIENNYYSLNYEEYLKTESVHKYEEIYALHHYKLWMKNVIKKLIHAKEVAKRIQACIIIQRKVVEW</sequence>
<name>A0ABN7WQC2_GIGMA</name>
<organism evidence="1 2">
    <name type="scientific">Gigaspora margarita</name>
    <dbReference type="NCBI Taxonomy" id="4874"/>
    <lineage>
        <taxon>Eukaryota</taxon>
        <taxon>Fungi</taxon>
        <taxon>Fungi incertae sedis</taxon>
        <taxon>Mucoromycota</taxon>
        <taxon>Glomeromycotina</taxon>
        <taxon>Glomeromycetes</taxon>
        <taxon>Diversisporales</taxon>
        <taxon>Gigasporaceae</taxon>
        <taxon>Gigaspora</taxon>
    </lineage>
</organism>
<keyword evidence="2" id="KW-1185">Reference proteome</keyword>
<protein>
    <submittedName>
        <fullName evidence="1">23068_t:CDS:1</fullName>
    </submittedName>
</protein>
<evidence type="ECO:0000313" key="1">
    <source>
        <dbReference type="EMBL" id="CAG8838190.1"/>
    </source>
</evidence>